<dbReference type="Gene3D" id="3.20.20.190">
    <property type="entry name" value="Phosphatidylinositol (PI) phosphodiesterase"/>
    <property type="match status" value="1"/>
</dbReference>
<dbReference type="GO" id="GO:0008081">
    <property type="term" value="F:phosphoric diester hydrolase activity"/>
    <property type="evidence" value="ECO:0007669"/>
    <property type="project" value="InterPro"/>
</dbReference>
<name>A0A0T9LQF6_YERIN</name>
<reference evidence="3 4" key="1">
    <citation type="submission" date="2015-03" db="EMBL/GenBank/DDBJ databases">
        <authorList>
            <person name="Murphy D."/>
        </authorList>
    </citation>
    <scope>NUCLEOTIDE SEQUENCE [LARGE SCALE GENOMIC DNA]</scope>
    <source>
        <strain evidence="3 4">BR165/97</strain>
    </source>
</reference>
<dbReference type="InterPro" id="IPR017946">
    <property type="entry name" value="PLC-like_Pdiesterase_TIM-brl"/>
</dbReference>
<evidence type="ECO:0000259" key="2">
    <source>
        <dbReference type="PROSITE" id="PS51704"/>
    </source>
</evidence>
<sequence>MKRNRFYFIYLLLTLCISPLSASPLIVAHRAGTADFPENTRYAISKALSNDADIIWVSVQLSKDGVLVLYRPKDLSELTDGSGLVSDHSWEELQLLDAAYHFKSNDQYVFRGWGVKIPSLHHMLLSFPQTKFTIDIKSPNADPKILASAITEMRGNILSPDRLVFYSTEKKYLDALPDYISKFESRNKTRKILANAIMADKCIIAKNKGNSFISSQNRHYAFELRRDVKVVEKFTLGKGTTRTQLVWNQQAMDCFKDSEDAKIMLIGINSAKDYQLAKDLGADYVMVDSPLQAKEWR</sequence>
<accession>A0A0T9LQF6</accession>
<feature type="chain" id="PRO_5006692719" evidence="1">
    <location>
        <begin position="23"/>
        <end position="297"/>
    </location>
</feature>
<dbReference type="PANTHER" id="PTHR46211">
    <property type="entry name" value="GLYCEROPHOSPHORYL DIESTER PHOSPHODIESTERASE"/>
    <property type="match status" value="1"/>
</dbReference>
<dbReference type="SUPFAM" id="SSF51695">
    <property type="entry name" value="PLC-like phosphodiesterases"/>
    <property type="match status" value="1"/>
</dbReference>
<proteinExistence type="predicted"/>
<dbReference type="Pfam" id="PF03009">
    <property type="entry name" value="GDPD"/>
    <property type="match status" value="1"/>
</dbReference>
<dbReference type="PANTHER" id="PTHR46211:SF10">
    <property type="entry name" value="EXPORTED PROTEIN"/>
    <property type="match status" value="1"/>
</dbReference>
<feature type="signal peptide" evidence="1">
    <location>
        <begin position="1"/>
        <end position="22"/>
    </location>
</feature>
<dbReference type="Proteomes" id="UP000038750">
    <property type="component" value="Unassembled WGS sequence"/>
</dbReference>
<dbReference type="PROSITE" id="PS51704">
    <property type="entry name" value="GP_PDE"/>
    <property type="match status" value="1"/>
</dbReference>
<dbReference type="GO" id="GO:0006629">
    <property type="term" value="P:lipid metabolic process"/>
    <property type="evidence" value="ECO:0007669"/>
    <property type="project" value="InterPro"/>
</dbReference>
<dbReference type="RefSeq" id="WP_050072655.1">
    <property type="nucleotide sequence ID" value="NZ_CPZJ01000002.1"/>
</dbReference>
<feature type="domain" description="GP-PDE" evidence="2">
    <location>
        <begin position="24"/>
        <end position="297"/>
    </location>
</feature>
<evidence type="ECO:0000313" key="3">
    <source>
        <dbReference type="EMBL" id="CNF13045.1"/>
    </source>
</evidence>
<organism evidence="3 4">
    <name type="scientific">Yersinia intermedia</name>
    <dbReference type="NCBI Taxonomy" id="631"/>
    <lineage>
        <taxon>Bacteria</taxon>
        <taxon>Pseudomonadati</taxon>
        <taxon>Pseudomonadota</taxon>
        <taxon>Gammaproteobacteria</taxon>
        <taxon>Enterobacterales</taxon>
        <taxon>Yersiniaceae</taxon>
        <taxon>Yersinia</taxon>
    </lineage>
</organism>
<evidence type="ECO:0000256" key="1">
    <source>
        <dbReference type="SAM" id="SignalP"/>
    </source>
</evidence>
<dbReference type="InterPro" id="IPR030395">
    <property type="entry name" value="GP_PDE_dom"/>
</dbReference>
<protein>
    <submittedName>
        <fullName evidence="3">Glycerophosphoryl diester phosphodiesterase family protein</fullName>
    </submittedName>
</protein>
<dbReference type="eggNOG" id="COG0584">
    <property type="taxonomic scope" value="Bacteria"/>
</dbReference>
<keyword evidence="1" id="KW-0732">Signal</keyword>
<dbReference type="AlphaFoldDB" id="A0A0T9LQF6"/>
<dbReference type="EMBL" id="CPZJ01000002">
    <property type="protein sequence ID" value="CNF13045.1"/>
    <property type="molecule type" value="Genomic_DNA"/>
</dbReference>
<gene>
    <name evidence="3" type="ORF">ERS008530_00471</name>
</gene>
<evidence type="ECO:0000313" key="4">
    <source>
        <dbReference type="Proteomes" id="UP000038750"/>
    </source>
</evidence>